<protein>
    <submittedName>
        <fullName evidence="5">SpoIIE family protein phosphatase</fullName>
    </submittedName>
</protein>
<dbReference type="InterPro" id="IPR036457">
    <property type="entry name" value="PPM-type-like_dom_sf"/>
</dbReference>
<organism evidence="5 6">
    <name type="scientific">Gemmata palustris</name>
    <dbReference type="NCBI Taxonomy" id="2822762"/>
    <lineage>
        <taxon>Bacteria</taxon>
        <taxon>Pseudomonadati</taxon>
        <taxon>Planctomycetota</taxon>
        <taxon>Planctomycetia</taxon>
        <taxon>Gemmatales</taxon>
        <taxon>Gemmataceae</taxon>
        <taxon>Gemmata</taxon>
    </lineage>
</organism>
<dbReference type="PROSITE" id="PS50110">
    <property type="entry name" value="RESPONSE_REGULATORY"/>
    <property type="match status" value="1"/>
</dbReference>
<dbReference type="Pfam" id="PF07228">
    <property type="entry name" value="SpoIIE"/>
    <property type="match status" value="1"/>
</dbReference>
<evidence type="ECO:0000256" key="3">
    <source>
        <dbReference type="SAM" id="Coils"/>
    </source>
</evidence>
<dbReference type="InterPro" id="IPR001932">
    <property type="entry name" value="PPM-type_phosphatase-like_dom"/>
</dbReference>
<dbReference type="SUPFAM" id="SSF81606">
    <property type="entry name" value="PP2C-like"/>
    <property type="match status" value="1"/>
</dbReference>
<accession>A0ABS5BTJ0</accession>
<keyword evidence="3" id="KW-0175">Coiled coil</keyword>
<feature type="coiled-coil region" evidence="3">
    <location>
        <begin position="27"/>
        <end position="65"/>
    </location>
</feature>
<evidence type="ECO:0000313" key="6">
    <source>
        <dbReference type="Proteomes" id="UP000676565"/>
    </source>
</evidence>
<comment type="caution">
    <text evidence="5">The sequence shown here is derived from an EMBL/GenBank/DDBJ whole genome shotgun (WGS) entry which is preliminary data.</text>
</comment>
<dbReference type="SUPFAM" id="SSF52172">
    <property type="entry name" value="CheY-like"/>
    <property type="match status" value="1"/>
</dbReference>
<dbReference type="PANTHER" id="PTHR43156:SF2">
    <property type="entry name" value="STAGE II SPORULATION PROTEIN E"/>
    <property type="match status" value="1"/>
</dbReference>
<dbReference type="Gene3D" id="3.60.40.10">
    <property type="entry name" value="PPM-type phosphatase domain"/>
    <property type="match status" value="1"/>
</dbReference>
<dbReference type="Proteomes" id="UP000676565">
    <property type="component" value="Unassembled WGS sequence"/>
</dbReference>
<evidence type="ECO:0000256" key="2">
    <source>
        <dbReference type="PROSITE-ProRule" id="PRU00169"/>
    </source>
</evidence>
<dbReference type="Gene3D" id="6.10.250.690">
    <property type="match status" value="1"/>
</dbReference>
<dbReference type="EMBL" id="JAGKQQ010000001">
    <property type="protein sequence ID" value="MBP3956742.1"/>
    <property type="molecule type" value="Genomic_DNA"/>
</dbReference>
<comment type="caution">
    <text evidence="2">Lacks conserved residue(s) required for the propagation of feature annotation.</text>
</comment>
<feature type="domain" description="Response regulatory" evidence="4">
    <location>
        <begin position="1"/>
        <end position="32"/>
    </location>
</feature>
<dbReference type="InterPro" id="IPR052016">
    <property type="entry name" value="Bact_Sigma-Reg"/>
</dbReference>
<dbReference type="SMART" id="SM00331">
    <property type="entry name" value="PP2C_SIG"/>
    <property type="match status" value="1"/>
</dbReference>
<keyword evidence="1" id="KW-0378">Hydrolase</keyword>
<sequence length="300" mass="32629">MDKVKAFAVGGVDYLTKPFQMEELHARVETHLKLRRLQLELEEYSRDLELARERLKLDLELAREVQRDFLPLFLPDVSGYEFFAHYESAYEVGGDYYDFIPLTGQRVAVLLGDVAGKGVVAALLMAKLSADARFCMLTEPDPAAAITKLNALMIKSGLADRFVTLVAAVLDPVRHTVTLVNAGHPSPLIYHRGTRTAGEAISTEVAGLPLGVLDGFEYTSCQVHLEPGDSILAFTDGVTEATDVQDLQLQMKGVYAAVRGGAYSPKALGEQVVKVVKQFAAGRSQQDDIALVGFGRTGAS</sequence>
<proteinExistence type="predicted"/>
<reference evidence="5 6" key="1">
    <citation type="submission" date="2021-04" db="EMBL/GenBank/DDBJ databases">
        <authorList>
            <person name="Ivanova A."/>
        </authorList>
    </citation>
    <scope>NUCLEOTIDE SEQUENCE [LARGE SCALE GENOMIC DNA]</scope>
    <source>
        <strain evidence="5 6">G18</strain>
    </source>
</reference>
<name>A0ABS5BTJ0_9BACT</name>
<evidence type="ECO:0000256" key="1">
    <source>
        <dbReference type="ARBA" id="ARBA00022801"/>
    </source>
</evidence>
<dbReference type="PANTHER" id="PTHR43156">
    <property type="entry name" value="STAGE II SPORULATION PROTEIN E-RELATED"/>
    <property type="match status" value="1"/>
</dbReference>
<evidence type="ECO:0000313" key="5">
    <source>
        <dbReference type="EMBL" id="MBP3956742.1"/>
    </source>
</evidence>
<gene>
    <name evidence="5" type="ORF">J8F10_15830</name>
</gene>
<dbReference type="InterPro" id="IPR001789">
    <property type="entry name" value="Sig_transdc_resp-reg_receiver"/>
</dbReference>
<evidence type="ECO:0000259" key="4">
    <source>
        <dbReference type="PROSITE" id="PS50110"/>
    </source>
</evidence>
<keyword evidence="6" id="KW-1185">Reference proteome</keyword>
<dbReference type="InterPro" id="IPR011006">
    <property type="entry name" value="CheY-like_superfamily"/>
</dbReference>